<dbReference type="Pfam" id="PF00455">
    <property type="entry name" value="DeoRC"/>
    <property type="match status" value="1"/>
</dbReference>
<evidence type="ECO:0000256" key="2">
    <source>
        <dbReference type="ARBA" id="ARBA00023015"/>
    </source>
</evidence>
<dbReference type="EMBL" id="QWGP01000012">
    <property type="protein sequence ID" value="RHZ94497.1"/>
    <property type="molecule type" value="Genomic_DNA"/>
</dbReference>
<reference evidence="5 6" key="1">
    <citation type="submission" date="2018-08" db="EMBL/GenBank/DDBJ databases">
        <title>Draft genome sequence of Rhodobacter sphaeroides FY.</title>
        <authorList>
            <person name="Rayyan A."/>
            <person name="Meyer T.E."/>
            <person name="Kyndt J.A."/>
        </authorList>
    </citation>
    <scope>NUCLEOTIDE SEQUENCE [LARGE SCALE GENOMIC DNA]</scope>
    <source>
        <strain evidence="5 6">FY</strain>
    </source>
</reference>
<dbReference type="InterPro" id="IPR014036">
    <property type="entry name" value="DeoR-like_C"/>
</dbReference>
<comment type="caution">
    <text evidence="5">The sequence shown here is derived from an EMBL/GenBank/DDBJ whole genome shotgun (WGS) entry which is preliminary data.</text>
</comment>
<dbReference type="SUPFAM" id="SSF46785">
    <property type="entry name" value="Winged helix' DNA-binding domain"/>
    <property type="match status" value="1"/>
</dbReference>
<dbReference type="InterPro" id="IPR037171">
    <property type="entry name" value="NagB/RpiA_transferase-like"/>
</dbReference>
<keyword evidence="2" id="KW-0805">Transcription regulation</keyword>
<dbReference type="Proteomes" id="UP000266305">
    <property type="component" value="Unassembled WGS sequence"/>
</dbReference>
<evidence type="ECO:0000256" key="1">
    <source>
        <dbReference type="ARBA" id="ARBA00022491"/>
    </source>
</evidence>
<keyword evidence="1" id="KW-0678">Repressor</keyword>
<evidence type="ECO:0000259" key="4">
    <source>
        <dbReference type="PROSITE" id="PS51000"/>
    </source>
</evidence>
<keyword evidence="3" id="KW-0804">Transcription</keyword>
<dbReference type="SMART" id="SM00420">
    <property type="entry name" value="HTH_DEOR"/>
    <property type="match status" value="1"/>
</dbReference>
<dbReference type="SMART" id="SM01134">
    <property type="entry name" value="DeoRC"/>
    <property type="match status" value="1"/>
</dbReference>
<dbReference type="InterPro" id="IPR036388">
    <property type="entry name" value="WH-like_DNA-bd_sf"/>
</dbReference>
<dbReference type="GO" id="GO:0003700">
    <property type="term" value="F:DNA-binding transcription factor activity"/>
    <property type="evidence" value="ECO:0007669"/>
    <property type="project" value="InterPro"/>
</dbReference>
<dbReference type="InterPro" id="IPR036390">
    <property type="entry name" value="WH_DNA-bd_sf"/>
</dbReference>
<name>A0AAX1UKK2_CERSP</name>
<dbReference type="PANTHER" id="PTHR30363:SF4">
    <property type="entry name" value="GLYCEROL-3-PHOSPHATE REGULON REPRESSOR"/>
    <property type="match status" value="1"/>
</dbReference>
<dbReference type="RefSeq" id="WP_119000319.1">
    <property type="nucleotide sequence ID" value="NZ_QWGP01000012.1"/>
</dbReference>
<organism evidence="5 6">
    <name type="scientific">Cereibacter sphaeroides</name>
    <name type="common">Rhodobacter sphaeroides</name>
    <dbReference type="NCBI Taxonomy" id="1063"/>
    <lineage>
        <taxon>Bacteria</taxon>
        <taxon>Pseudomonadati</taxon>
        <taxon>Pseudomonadota</taxon>
        <taxon>Alphaproteobacteria</taxon>
        <taxon>Rhodobacterales</taxon>
        <taxon>Paracoccaceae</taxon>
        <taxon>Cereibacter</taxon>
    </lineage>
</organism>
<evidence type="ECO:0000313" key="6">
    <source>
        <dbReference type="Proteomes" id="UP000266305"/>
    </source>
</evidence>
<evidence type="ECO:0000256" key="3">
    <source>
        <dbReference type="ARBA" id="ARBA00023163"/>
    </source>
</evidence>
<dbReference type="AlphaFoldDB" id="A0AAX1UKK2"/>
<dbReference type="Pfam" id="PF08220">
    <property type="entry name" value="HTH_DeoR"/>
    <property type="match status" value="1"/>
</dbReference>
<proteinExistence type="predicted"/>
<dbReference type="PRINTS" id="PR00037">
    <property type="entry name" value="HTHLACR"/>
</dbReference>
<feature type="domain" description="HTH deoR-type" evidence="4">
    <location>
        <begin position="8"/>
        <end position="63"/>
    </location>
</feature>
<sequence>MHVSPDLPRARRALIAERLRAGQPVVAAALAEEFGVSEDSIRRDLRSLAQEGRCQRVYGGALPLSPASTPIGARLGEEAARKHALARRAVDLIRPDQTLFLDAGSTLVPLAGLLPEGQGLRVVTNSIPAAAALLGRSGIALVLIGGGVNMTVGGAVDAQALSELARLRIDLCFLGACALSPEEGLAGFEMDDVAFKRRLLRQSRTSVLMMTNGKLGTQAPFAIARADEIGHYILEADAPEEMELRLLRTGATVLRAAPPA</sequence>
<dbReference type="InterPro" id="IPR001034">
    <property type="entry name" value="DeoR_HTH"/>
</dbReference>
<protein>
    <submittedName>
        <fullName evidence="5">DeoR/GlpR transcriptional regulator</fullName>
    </submittedName>
</protein>
<accession>A0AAX1UKK2</accession>
<dbReference type="Gene3D" id="1.10.10.10">
    <property type="entry name" value="Winged helix-like DNA-binding domain superfamily/Winged helix DNA-binding domain"/>
    <property type="match status" value="1"/>
</dbReference>
<dbReference type="SUPFAM" id="SSF100950">
    <property type="entry name" value="NagB/RpiA/CoA transferase-like"/>
    <property type="match status" value="1"/>
</dbReference>
<dbReference type="PANTHER" id="PTHR30363">
    <property type="entry name" value="HTH-TYPE TRANSCRIPTIONAL REGULATOR SRLR-RELATED"/>
    <property type="match status" value="1"/>
</dbReference>
<gene>
    <name evidence="5" type="ORF">D1114_12170</name>
</gene>
<dbReference type="PROSITE" id="PS51000">
    <property type="entry name" value="HTH_DEOR_2"/>
    <property type="match status" value="1"/>
</dbReference>
<evidence type="ECO:0000313" key="5">
    <source>
        <dbReference type="EMBL" id="RHZ94497.1"/>
    </source>
</evidence>
<dbReference type="InterPro" id="IPR050313">
    <property type="entry name" value="Carb_Metab_HTH_regulators"/>
</dbReference>